<organism evidence="1 2">
    <name type="scientific">Alistipes shahii</name>
    <dbReference type="NCBI Taxonomy" id="328814"/>
    <lineage>
        <taxon>Bacteria</taxon>
        <taxon>Pseudomonadati</taxon>
        <taxon>Bacteroidota</taxon>
        <taxon>Bacteroidia</taxon>
        <taxon>Bacteroidales</taxon>
        <taxon>Rikenellaceae</taxon>
        <taxon>Alistipes</taxon>
    </lineage>
</organism>
<accession>A0A5B3GE07</accession>
<sequence>MTAVNQIIDIARKQDGQFTRKDLLNAVRSGMKNISEGSLVVLLNRMLAENKIIRVSYGKYKLNEDLKYDFLYEPSEFMLSLNRHIKEKFPFIDYCIWQPSIFASMMLHIPAVRTTLVDVERVAMESVFMSLQNMESAIPVFLNPNQEDADRYITNRDMIIVRPLVKEAPIDIIDGCPVPTLEKMLVDAISDKELQHLQGNELYTIYSNAFSDYEIKMPRLLRYAARRNRKQKVEQIINTINI</sequence>
<dbReference type="InterPro" id="IPR046484">
    <property type="entry name" value="DUF6577"/>
</dbReference>
<dbReference type="RefSeq" id="WP_008771347.1">
    <property type="nucleotide sequence ID" value="NZ_VVXK01000003.1"/>
</dbReference>
<dbReference type="EMBL" id="VVXK01000003">
    <property type="protein sequence ID" value="KAA2371432.1"/>
    <property type="molecule type" value="Genomic_DNA"/>
</dbReference>
<dbReference type="AlphaFoldDB" id="A0A5B3GE07"/>
<evidence type="ECO:0000313" key="1">
    <source>
        <dbReference type="EMBL" id="KAA2371432.1"/>
    </source>
</evidence>
<proteinExistence type="predicted"/>
<dbReference type="Pfam" id="PF20217">
    <property type="entry name" value="DUF6577"/>
    <property type="match status" value="1"/>
</dbReference>
<gene>
    <name evidence="1" type="ORF">F2Y13_03375</name>
</gene>
<dbReference type="Proteomes" id="UP000323567">
    <property type="component" value="Unassembled WGS sequence"/>
</dbReference>
<reference evidence="1 2" key="1">
    <citation type="journal article" date="2019" name="Nat. Med.">
        <title>A library of human gut bacterial isolates paired with longitudinal multiomics data enables mechanistic microbiome research.</title>
        <authorList>
            <person name="Poyet M."/>
            <person name="Groussin M."/>
            <person name="Gibbons S.M."/>
            <person name="Avila-Pacheco J."/>
            <person name="Jiang X."/>
            <person name="Kearney S.M."/>
            <person name="Perrotta A.R."/>
            <person name="Berdy B."/>
            <person name="Zhao S."/>
            <person name="Lieberman T.D."/>
            <person name="Swanson P.K."/>
            <person name="Smith M."/>
            <person name="Roesemann S."/>
            <person name="Alexander J.E."/>
            <person name="Rich S.A."/>
            <person name="Livny J."/>
            <person name="Vlamakis H."/>
            <person name="Clish C."/>
            <person name="Bullock K."/>
            <person name="Deik A."/>
            <person name="Scott J."/>
            <person name="Pierce K.A."/>
            <person name="Xavier R.J."/>
            <person name="Alm E.J."/>
        </authorList>
    </citation>
    <scope>NUCLEOTIDE SEQUENCE [LARGE SCALE GENOMIC DNA]</scope>
    <source>
        <strain evidence="1 2">BIOML-A2</strain>
    </source>
</reference>
<name>A0A5B3GE07_9BACT</name>
<evidence type="ECO:0000313" key="2">
    <source>
        <dbReference type="Proteomes" id="UP000323567"/>
    </source>
</evidence>
<protein>
    <submittedName>
        <fullName evidence="1">Type IV toxin-antitoxin system AbiEi family antitoxin domain-containing protein</fullName>
    </submittedName>
</protein>
<comment type="caution">
    <text evidence="1">The sequence shown here is derived from an EMBL/GenBank/DDBJ whole genome shotgun (WGS) entry which is preliminary data.</text>
</comment>